<accession>A0ACB9K5D7</accession>
<comment type="caution">
    <text evidence="1">The sequence shown here is derived from an EMBL/GenBank/DDBJ whole genome shotgun (WGS) entry which is preliminary data.</text>
</comment>
<reference evidence="1 2" key="2">
    <citation type="journal article" date="2022" name="Mol. Ecol. Resour.">
        <title>The genomes of chicory, endive, great burdock and yacon provide insights into Asteraceae paleo-polyploidization history and plant inulin production.</title>
        <authorList>
            <person name="Fan W."/>
            <person name="Wang S."/>
            <person name="Wang H."/>
            <person name="Wang A."/>
            <person name="Jiang F."/>
            <person name="Liu H."/>
            <person name="Zhao H."/>
            <person name="Xu D."/>
            <person name="Zhang Y."/>
        </authorList>
    </citation>
    <scope>NUCLEOTIDE SEQUENCE [LARGE SCALE GENOMIC DNA]</scope>
    <source>
        <strain evidence="2">cv. Yunnan</strain>
        <tissue evidence="1">Leaves</tissue>
    </source>
</reference>
<sequence>MGDQINRCSSAIGVADDHQEMSHQSRKLLTEDLKVFTYDELKCATLDFGYKTCLGEWSFGKVYKGWVDEMTYSPTEHGVGLAIVIKTFQHHHSKIIKKSKLDLVLKKLSHPNLVKLIGYCFEGELLFLVDEFYYGNFEDCLRYGAISRLSIDTKDFTPKLSDYNVSMFTPQLLGGLDCDINHPMRSKLIRSFIVLPYCRKVT</sequence>
<proteinExistence type="predicted"/>
<keyword evidence="2" id="KW-1185">Reference proteome</keyword>
<name>A0ACB9K5D7_9ASTR</name>
<dbReference type="EMBL" id="CM042018">
    <property type="protein sequence ID" value="KAI3827419.1"/>
    <property type="molecule type" value="Genomic_DNA"/>
</dbReference>
<gene>
    <name evidence="1" type="ORF">L1987_01492</name>
</gene>
<protein>
    <submittedName>
        <fullName evidence="1">Uncharacterized protein</fullName>
    </submittedName>
</protein>
<dbReference type="Proteomes" id="UP001056120">
    <property type="component" value="Linkage Group LG01"/>
</dbReference>
<evidence type="ECO:0000313" key="2">
    <source>
        <dbReference type="Proteomes" id="UP001056120"/>
    </source>
</evidence>
<organism evidence="1 2">
    <name type="scientific">Smallanthus sonchifolius</name>
    <dbReference type="NCBI Taxonomy" id="185202"/>
    <lineage>
        <taxon>Eukaryota</taxon>
        <taxon>Viridiplantae</taxon>
        <taxon>Streptophyta</taxon>
        <taxon>Embryophyta</taxon>
        <taxon>Tracheophyta</taxon>
        <taxon>Spermatophyta</taxon>
        <taxon>Magnoliopsida</taxon>
        <taxon>eudicotyledons</taxon>
        <taxon>Gunneridae</taxon>
        <taxon>Pentapetalae</taxon>
        <taxon>asterids</taxon>
        <taxon>campanulids</taxon>
        <taxon>Asterales</taxon>
        <taxon>Asteraceae</taxon>
        <taxon>Asteroideae</taxon>
        <taxon>Heliantheae alliance</taxon>
        <taxon>Millerieae</taxon>
        <taxon>Smallanthus</taxon>
    </lineage>
</organism>
<reference evidence="2" key="1">
    <citation type="journal article" date="2022" name="Mol. Ecol. Resour.">
        <title>The genomes of chicory, endive, great burdock and yacon provide insights into Asteraceae palaeo-polyploidization history and plant inulin production.</title>
        <authorList>
            <person name="Fan W."/>
            <person name="Wang S."/>
            <person name="Wang H."/>
            <person name="Wang A."/>
            <person name="Jiang F."/>
            <person name="Liu H."/>
            <person name="Zhao H."/>
            <person name="Xu D."/>
            <person name="Zhang Y."/>
        </authorList>
    </citation>
    <scope>NUCLEOTIDE SEQUENCE [LARGE SCALE GENOMIC DNA]</scope>
    <source>
        <strain evidence="2">cv. Yunnan</strain>
    </source>
</reference>
<evidence type="ECO:0000313" key="1">
    <source>
        <dbReference type="EMBL" id="KAI3827419.1"/>
    </source>
</evidence>